<gene>
    <name evidence="2" type="ORF">DWB85_00665</name>
</gene>
<evidence type="ECO:0000313" key="2">
    <source>
        <dbReference type="EMBL" id="RLQ23701.1"/>
    </source>
</evidence>
<protein>
    <recommendedName>
        <fullName evidence="1">Nucleotidyltransferase-like domain-containing protein</fullName>
    </recommendedName>
</protein>
<dbReference type="OrthoDB" id="5953769at2"/>
<organism evidence="2 3">
    <name type="scientific">Seongchinamella sediminis</name>
    <dbReference type="NCBI Taxonomy" id="2283635"/>
    <lineage>
        <taxon>Bacteria</taxon>
        <taxon>Pseudomonadati</taxon>
        <taxon>Pseudomonadota</taxon>
        <taxon>Gammaproteobacteria</taxon>
        <taxon>Cellvibrionales</taxon>
        <taxon>Halieaceae</taxon>
        <taxon>Seongchinamella</taxon>
    </lineage>
</organism>
<dbReference type="RefSeq" id="WP_117952194.1">
    <property type="nucleotide sequence ID" value="NZ_QRAN01000001.1"/>
</dbReference>
<name>A0A3L7E515_9GAMM</name>
<evidence type="ECO:0000313" key="3">
    <source>
        <dbReference type="Proteomes" id="UP000265509"/>
    </source>
</evidence>
<dbReference type="EMBL" id="QRAN01000001">
    <property type="protein sequence ID" value="RLQ23701.1"/>
    <property type="molecule type" value="Genomic_DNA"/>
</dbReference>
<sequence length="349" mass="38826">MGRQYTDLPGSALVAYSDLLDFSLSNEVTDRTGFSFSSKNLKSGRYWYLQHVLGDRRKQYYLGEESDELLARIEQQRSRWLEDKAEKQQMERLVAMCIAAGCSEISHMAFKVLNAAAQSGLFRAGGVLVGSYAFIAIGNMLGVSWNKDTTVTQDVDLAGSGECMIAIPEEMTPLKDTILSSEESLLEVPMLDRKSPSTSFKVRGKEFKVDLITPAKGKGEGSLYVGPIKSYADQVRFLDYLLEDTQKAVLLHKSGVVVNVPNPARYGVHKLVVSQRRPLAKAAKAKKDIQQAAQVLSVLLEHRPGDLWLAIDSAKEYAKKNRSEKFLQQMRAGVKQLPTNLRDACNEQL</sequence>
<comment type="caution">
    <text evidence="2">The sequence shown here is derived from an EMBL/GenBank/DDBJ whole genome shotgun (WGS) entry which is preliminary data.</text>
</comment>
<keyword evidence="3" id="KW-1185">Reference proteome</keyword>
<proteinExistence type="predicted"/>
<dbReference type="InterPro" id="IPR058575">
    <property type="entry name" value="NTP_transf_8_dom"/>
</dbReference>
<dbReference type="Proteomes" id="UP000265509">
    <property type="component" value="Unassembled WGS sequence"/>
</dbReference>
<accession>A0A3L7E515</accession>
<dbReference type="Pfam" id="PF12281">
    <property type="entry name" value="NTP_transf_8"/>
    <property type="match status" value="1"/>
</dbReference>
<dbReference type="AlphaFoldDB" id="A0A3L7E515"/>
<evidence type="ECO:0000259" key="1">
    <source>
        <dbReference type="Pfam" id="PF12281"/>
    </source>
</evidence>
<feature type="domain" description="Nucleotidyltransferase-like" evidence="1">
    <location>
        <begin position="108"/>
        <end position="314"/>
    </location>
</feature>
<reference evidence="2 3" key="1">
    <citation type="submission" date="2018-07" db="EMBL/GenBank/DDBJ databases">
        <title>Halioglobus sp. genome submission.</title>
        <authorList>
            <person name="Ye M.-Q."/>
            <person name="Du Z.-J."/>
        </authorList>
    </citation>
    <scope>NUCLEOTIDE SEQUENCE [LARGE SCALE GENOMIC DNA]</scope>
    <source>
        <strain evidence="2 3">U0301</strain>
    </source>
</reference>